<dbReference type="PANTHER" id="PTHR13939">
    <property type="entry name" value="NICOTINAMIDE-NUCLEOTIDE AMIDOHYDROLASE PNCC"/>
    <property type="match status" value="1"/>
</dbReference>
<dbReference type="SUPFAM" id="SSF53218">
    <property type="entry name" value="Molybdenum cofactor biosynthesis proteins"/>
    <property type="match status" value="1"/>
</dbReference>
<dbReference type="PANTHER" id="PTHR13939:SF0">
    <property type="entry name" value="NMN AMIDOHYDROLASE-LIKE PROTEIN YFAY"/>
    <property type="match status" value="1"/>
</dbReference>
<evidence type="ECO:0000259" key="1">
    <source>
        <dbReference type="SMART" id="SM00852"/>
    </source>
</evidence>
<proteinExistence type="predicted"/>
<feature type="domain" description="MoaB/Mog" evidence="1">
    <location>
        <begin position="12"/>
        <end position="172"/>
    </location>
</feature>
<evidence type="ECO:0000313" key="3">
    <source>
        <dbReference type="Proteomes" id="UP000009102"/>
    </source>
</evidence>
<dbReference type="OrthoDB" id="9801454at2"/>
<dbReference type="eggNOG" id="COG1058">
    <property type="taxonomic scope" value="Bacteria"/>
</dbReference>
<dbReference type="RefSeq" id="WP_012822947.1">
    <property type="nucleotide sequence ID" value="NC_013422.1"/>
</dbReference>
<dbReference type="InterPro" id="IPR001453">
    <property type="entry name" value="MoaB/Mog_dom"/>
</dbReference>
<dbReference type="KEGG" id="hna:Hneap_0044"/>
<name>D0KVY3_HALNC</name>
<dbReference type="CDD" id="cd00885">
    <property type="entry name" value="cinA"/>
    <property type="match status" value="1"/>
</dbReference>
<dbReference type="InterPro" id="IPR050101">
    <property type="entry name" value="CinA"/>
</dbReference>
<accession>D0KVY3</accession>
<organism evidence="2 3">
    <name type="scientific">Halothiobacillus neapolitanus (strain ATCC 23641 / DSM 15147 / CIP 104769 / NCIMB 8539 / c2)</name>
    <name type="common">Thiobacillus neapolitanus</name>
    <dbReference type="NCBI Taxonomy" id="555778"/>
    <lineage>
        <taxon>Bacteria</taxon>
        <taxon>Pseudomonadati</taxon>
        <taxon>Pseudomonadota</taxon>
        <taxon>Gammaproteobacteria</taxon>
        <taxon>Chromatiales</taxon>
        <taxon>Halothiobacillaceae</taxon>
        <taxon>Halothiobacillus</taxon>
    </lineage>
</organism>
<keyword evidence="3" id="KW-1185">Reference proteome</keyword>
<dbReference type="EMBL" id="CP001801">
    <property type="protein sequence ID" value="ACX94910.1"/>
    <property type="molecule type" value="Genomic_DNA"/>
</dbReference>
<dbReference type="STRING" id="555778.Hneap_0044"/>
<dbReference type="Pfam" id="PF00994">
    <property type="entry name" value="MoCF_biosynth"/>
    <property type="match status" value="1"/>
</dbReference>
<dbReference type="HOGENOM" id="CLU_030805_0_1_6"/>
<dbReference type="InterPro" id="IPR036425">
    <property type="entry name" value="MoaB/Mog-like_dom_sf"/>
</dbReference>
<dbReference type="AlphaFoldDB" id="D0KVY3"/>
<evidence type="ECO:0000313" key="2">
    <source>
        <dbReference type="EMBL" id="ACX94910.1"/>
    </source>
</evidence>
<dbReference type="Gene3D" id="3.40.980.10">
    <property type="entry name" value="MoaB/Mog-like domain"/>
    <property type="match status" value="1"/>
</dbReference>
<sequence length="262" mass="28869">MSVASGKPIAIGVLIIGDEILSGRRKDTHLAAVIERLAPRGRQPDWAQMIGDDADHIERTLRESQQAGSIVFCFGGIGATPDDLTRASAARAFERPLTRHPEAERRIIAQFGEAAFPHRVHMADFPEQVDLIPNPINNVAGFYLENHFFMPGFPQMAHPMLDWILANPLASLGTLDYREQSIWTIGASENDLLPTMTGLCAEFPDLKFFSLPIGQGERRLIELGFKGASARVAQAIKALQNQLDALDVTHQSERPPTEPTQT</sequence>
<gene>
    <name evidence="2" type="ordered locus">Hneap_0044</name>
</gene>
<dbReference type="SMART" id="SM00852">
    <property type="entry name" value="MoCF_biosynth"/>
    <property type="match status" value="1"/>
</dbReference>
<protein>
    <submittedName>
        <fullName evidence="2">Molybdopterin binding domain protein</fullName>
    </submittedName>
</protein>
<reference evidence="2 3" key="1">
    <citation type="submission" date="2009-10" db="EMBL/GenBank/DDBJ databases">
        <title>Complete sequence of Halothiobacillus neapolitanus c2.</title>
        <authorList>
            <consortium name="US DOE Joint Genome Institute"/>
            <person name="Lucas S."/>
            <person name="Copeland A."/>
            <person name="Lapidus A."/>
            <person name="Glavina del Rio T."/>
            <person name="Tice H."/>
            <person name="Bruce D."/>
            <person name="Goodwin L."/>
            <person name="Pitluck S."/>
            <person name="Davenport K."/>
            <person name="Brettin T."/>
            <person name="Detter J.C."/>
            <person name="Han C."/>
            <person name="Tapia R."/>
            <person name="Larimer F."/>
            <person name="Land M."/>
            <person name="Hauser L."/>
            <person name="Kyrpides N."/>
            <person name="Mikhailova N."/>
            <person name="Kerfeld C."/>
            <person name="Cannon G."/>
            <person name="Heinhort S."/>
        </authorList>
    </citation>
    <scope>NUCLEOTIDE SEQUENCE [LARGE SCALE GENOMIC DNA]</scope>
    <source>
        <strain evidence="3">ATCC 23641 / c2</strain>
    </source>
</reference>
<dbReference type="Proteomes" id="UP000009102">
    <property type="component" value="Chromosome"/>
</dbReference>